<evidence type="ECO:0000313" key="7">
    <source>
        <dbReference type="Proteomes" id="UP000306409"/>
    </source>
</evidence>
<sequence>MSLNWKEFNKRLAANALENGIPISGAFELTSRCNFKCKMCYVACPANDINAISMERSADEWIEMGKQARDAGLLYLILTGGEVFIRPDFQKIYEALCNMGLNLTIYTNASLITPEKARWIGSMPPSKLSVTVYGASPETYERITGSADGFNRTIQALDNLKAQNINLEIKTTVVEGNYRDYEQIYKIAHTYCDNLGIVNYISPRREGCGSDPMGNRLSSIDIVNYERYITEYGEKMRQKDKNVELKIGQDEMEQNNLFSDKVNKMLEESAFKCQAGKTGFWITWDGRLLPCGLLNEPVAKPFEIGFVNAWQQVREGCMRVPKCQECMECDVRSECMVCPGRLMTETGCFTKPASYLCESARYRASLKKQRVQAEPVKIAT</sequence>
<dbReference type="InterPro" id="IPR013785">
    <property type="entry name" value="Aldolase_TIM"/>
</dbReference>
<keyword evidence="3" id="KW-0408">Iron</keyword>
<gene>
    <name evidence="6" type="ORF">EHE19_017475</name>
</gene>
<dbReference type="GO" id="GO:0046872">
    <property type="term" value="F:metal ion binding"/>
    <property type="evidence" value="ECO:0007669"/>
    <property type="project" value="UniProtKB-KW"/>
</dbReference>
<dbReference type="SFLD" id="SFLDG01067">
    <property type="entry name" value="SPASM/twitch_domain_containing"/>
    <property type="match status" value="1"/>
</dbReference>
<dbReference type="EMBL" id="CP061336">
    <property type="protein sequence ID" value="QNU66615.1"/>
    <property type="molecule type" value="Genomic_DNA"/>
</dbReference>
<evidence type="ECO:0000256" key="3">
    <source>
        <dbReference type="ARBA" id="ARBA00023004"/>
    </source>
</evidence>
<proteinExistence type="predicted"/>
<dbReference type="RefSeq" id="WP_171003553.1">
    <property type="nucleotide sequence ID" value="NZ_CP061336.1"/>
</dbReference>
<dbReference type="Gene3D" id="3.20.20.70">
    <property type="entry name" value="Aldolase class I"/>
    <property type="match status" value="1"/>
</dbReference>
<evidence type="ECO:0000256" key="2">
    <source>
        <dbReference type="ARBA" id="ARBA00022723"/>
    </source>
</evidence>
<accession>A0A7H1VMK3</accession>
<evidence type="ECO:0000259" key="5">
    <source>
        <dbReference type="PROSITE" id="PS51918"/>
    </source>
</evidence>
<dbReference type="InterPro" id="IPR058240">
    <property type="entry name" value="rSAM_sf"/>
</dbReference>
<dbReference type="GO" id="GO:0003824">
    <property type="term" value="F:catalytic activity"/>
    <property type="evidence" value="ECO:0007669"/>
    <property type="project" value="InterPro"/>
</dbReference>
<dbReference type="GO" id="GO:0051536">
    <property type="term" value="F:iron-sulfur cluster binding"/>
    <property type="evidence" value="ECO:0007669"/>
    <property type="project" value="UniProtKB-KW"/>
</dbReference>
<keyword evidence="1" id="KW-0949">S-adenosyl-L-methionine</keyword>
<keyword evidence="7" id="KW-1185">Reference proteome</keyword>
<dbReference type="PANTHER" id="PTHR11228:SF7">
    <property type="entry name" value="PQQA PEPTIDE CYCLASE"/>
    <property type="match status" value="1"/>
</dbReference>
<dbReference type="KEGG" id="rher:EHE19_017475"/>
<keyword evidence="2" id="KW-0479">Metal-binding</keyword>
<reference evidence="6 7" key="1">
    <citation type="submission" date="2020-09" db="EMBL/GenBank/DDBJ databases">
        <title>Characterization and genome sequencing of Ruminiclostridium sp. nov. MA18.</title>
        <authorList>
            <person name="Rettenmaier R."/>
            <person name="Kowollik M.-L."/>
            <person name="Liebl W."/>
            <person name="Zverlov V."/>
        </authorList>
    </citation>
    <scope>NUCLEOTIDE SEQUENCE [LARGE SCALE GENOMIC DNA]</scope>
    <source>
        <strain evidence="6 7">MA18</strain>
    </source>
</reference>
<evidence type="ECO:0000313" key="6">
    <source>
        <dbReference type="EMBL" id="QNU66615.1"/>
    </source>
</evidence>
<dbReference type="SUPFAM" id="SSF102114">
    <property type="entry name" value="Radical SAM enzymes"/>
    <property type="match status" value="1"/>
</dbReference>
<dbReference type="Pfam" id="PF04055">
    <property type="entry name" value="Radical_SAM"/>
    <property type="match status" value="1"/>
</dbReference>
<organism evidence="6 7">
    <name type="scientific">Ruminiclostridium herbifermentans</name>
    <dbReference type="NCBI Taxonomy" id="2488810"/>
    <lineage>
        <taxon>Bacteria</taxon>
        <taxon>Bacillati</taxon>
        <taxon>Bacillota</taxon>
        <taxon>Clostridia</taxon>
        <taxon>Eubacteriales</taxon>
        <taxon>Oscillospiraceae</taxon>
        <taxon>Ruminiclostridium</taxon>
    </lineage>
</organism>
<keyword evidence="4" id="KW-0411">Iron-sulfur</keyword>
<evidence type="ECO:0000256" key="4">
    <source>
        <dbReference type="ARBA" id="ARBA00023014"/>
    </source>
</evidence>
<dbReference type="PANTHER" id="PTHR11228">
    <property type="entry name" value="RADICAL SAM DOMAIN PROTEIN"/>
    <property type="match status" value="1"/>
</dbReference>
<dbReference type="PROSITE" id="PS51918">
    <property type="entry name" value="RADICAL_SAM"/>
    <property type="match status" value="1"/>
</dbReference>
<dbReference type="CDD" id="cd01335">
    <property type="entry name" value="Radical_SAM"/>
    <property type="match status" value="1"/>
</dbReference>
<dbReference type="SFLD" id="SFLDS00029">
    <property type="entry name" value="Radical_SAM"/>
    <property type="match status" value="1"/>
</dbReference>
<feature type="domain" description="Radical SAM core" evidence="5">
    <location>
        <begin position="19"/>
        <end position="239"/>
    </location>
</feature>
<dbReference type="AlphaFoldDB" id="A0A7H1VMK3"/>
<name>A0A7H1VMK3_9FIRM</name>
<evidence type="ECO:0000256" key="1">
    <source>
        <dbReference type="ARBA" id="ARBA00022691"/>
    </source>
</evidence>
<protein>
    <submittedName>
        <fullName evidence="6">Radical SAM protein</fullName>
    </submittedName>
</protein>
<dbReference type="Proteomes" id="UP000306409">
    <property type="component" value="Chromosome"/>
</dbReference>
<dbReference type="InterPro" id="IPR007197">
    <property type="entry name" value="rSAM"/>
</dbReference>
<dbReference type="InterPro" id="IPR050377">
    <property type="entry name" value="Radical_SAM_PqqE_MftC-like"/>
</dbReference>